<keyword evidence="3" id="KW-1185">Reference proteome</keyword>
<evidence type="ECO:0000256" key="1">
    <source>
        <dbReference type="SAM" id="Phobius"/>
    </source>
</evidence>
<keyword evidence="1" id="KW-0812">Transmembrane</keyword>
<name>A0A5C6D7P3_9BACT</name>
<accession>A0A5C6D7P3</accession>
<feature type="transmembrane region" description="Helical" evidence="1">
    <location>
        <begin position="12"/>
        <end position="37"/>
    </location>
</feature>
<dbReference type="EMBL" id="SJPV01000011">
    <property type="protein sequence ID" value="TWU32840.1"/>
    <property type="molecule type" value="Genomic_DNA"/>
</dbReference>
<protein>
    <submittedName>
        <fullName evidence="2">Uncharacterized protein</fullName>
    </submittedName>
</protein>
<feature type="transmembrane region" description="Helical" evidence="1">
    <location>
        <begin position="113"/>
        <end position="135"/>
    </location>
</feature>
<dbReference type="AlphaFoldDB" id="A0A5C6D7P3"/>
<sequence length="142" mass="15941">MESEKQSTRFEIIAKGITIWVIIILAEIIHGILRAIILVPNVGEFRSNQIGVFTGSAIILAIAYFTIRWIGAKSRLELLMVGAIWLFFTVTFELCFGRLVVGLSWERLGADYNVLNGGLMPIGLLVLFFSPMITVKLRDVRK</sequence>
<dbReference type="Proteomes" id="UP000319143">
    <property type="component" value="Unassembled WGS sequence"/>
</dbReference>
<keyword evidence="1" id="KW-0472">Membrane</keyword>
<feature type="transmembrane region" description="Helical" evidence="1">
    <location>
        <begin position="79"/>
        <end position="101"/>
    </location>
</feature>
<evidence type="ECO:0000313" key="3">
    <source>
        <dbReference type="Proteomes" id="UP000319143"/>
    </source>
</evidence>
<organism evidence="2 3">
    <name type="scientific">Novipirellula artificiosorum</name>
    <dbReference type="NCBI Taxonomy" id="2528016"/>
    <lineage>
        <taxon>Bacteria</taxon>
        <taxon>Pseudomonadati</taxon>
        <taxon>Planctomycetota</taxon>
        <taxon>Planctomycetia</taxon>
        <taxon>Pirellulales</taxon>
        <taxon>Pirellulaceae</taxon>
        <taxon>Novipirellula</taxon>
    </lineage>
</organism>
<keyword evidence="1" id="KW-1133">Transmembrane helix</keyword>
<feature type="transmembrane region" description="Helical" evidence="1">
    <location>
        <begin position="49"/>
        <end position="67"/>
    </location>
</feature>
<dbReference type="OrthoDB" id="281451at2"/>
<gene>
    <name evidence="2" type="ORF">Poly41_52170</name>
</gene>
<comment type="caution">
    <text evidence="2">The sequence shown here is derived from an EMBL/GenBank/DDBJ whole genome shotgun (WGS) entry which is preliminary data.</text>
</comment>
<proteinExistence type="predicted"/>
<reference evidence="2 3" key="1">
    <citation type="submission" date="2019-02" db="EMBL/GenBank/DDBJ databases">
        <title>Deep-cultivation of Planctomycetes and their phenomic and genomic characterization uncovers novel biology.</title>
        <authorList>
            <person name="Wiegand S."/>
            <person name="Jogler M."/>
            <person name="Boedeker C."/>
            <person name="Pinto D."/>
            <person name="Vollmers J."/>
            <person name="Rivas-Marin E."/>
            <person name="Kohn T."/>
            <person name="Peeters S.H."/>
            <person name="Heuer A."/>
            <person name="Rast P."/>
            <person name="Oberbeckmann S."/>
            <person name="Bunk B."/>
            <person name="Jeske O."/>
            <person name="Meyerdierks A."/>
            <person name="Storesund J.E."/>
            <person name="Kallscheuer N."/>
            <person name="Luecker S."/>
            <person name="Lage O.M."/>
            <person name="Pohl T."/>
            <person name="Merkel B.J."/>
            <person name="Hornburger P."/>
            <person name="Mueller R.-W."/>
            <person name="Bruemmer F."/>
            <person name="Labrenz M."/>
            <person name="Spormann A.M."/>
            <person name="Op Den Camp H."/>
            <person name="Overmann J."/>
            <person name="Amann R."/>
            <person name="Jetten M.S.M."/>
            <person name="Mascher T."/>
            <person name="Medema M.H."/>
            <person name="Devos D.P."/>
            <person name="Kaster A.-K."/>
            <person name="Ovreas L."/>
            <person name="Rohde M."/>
            <person name="Galperin M.Y."/>
            <person name="Jogler C."/>
        </authorList>
    </citation>
    <scope>NUCLEOTIDE SEQUENCE [LARGE SCALE GENOMIC DNA]</scope>
    <source>
        <strain evidence="2 3">Poly41</strain>
    </source>
</reference>
<evidence type="ECO:0000313" key="2">
    <source>
        <dbReference type="EMBL" id="TWU32840.1"/>
    </source>
</evidence>